<dbReference type="Gene3D" id="3.90.1150.10">
    <property type="entry name" value="Aspartate Aminotransferase, domain 1"/>
    <property type="match status" value="1"/>
</dbReference>
<evidence type="ECO:0000259" key="2">
    <source>
        <dbReference type="Pfam" id="PF00266"/>
    </source>
</evidence>
<proteinExistence type="predicted"/>
<evidence type="ECO:0000313" key="4">
    <source>
        <dbReference type="Proteomes" id="UP000004688"/>
    </source>
</evidence>
<name>M9RFN7_9RHOB</name>
<dbReference type="Pfam" id="PF00266">
    <property type="entry name" value="Aminotran_5"/>
    <property type="match status" value="1"/>
</dbReference>
<dbReference type="PANTHER" id="PTHR43586">
    <property type="entry name" value="CYSTEINE DESULFURASE"/>
    <property type="match status" value="1"/>
</dbReference>
<reference evidence="3 4" key="1">
    <citation type="journal article" date="2013" name="PLoS ONE">
        <title>Poles Apart: Arctic and Antarctic Octadecabacter strains Share High Genome Plasticity and a New Type of Xanthorhodopsin.</title>
        <authorList>
            <person name="Vollmers J."/>
            <person name="Voget S."/>
            <person name="Dietrich S."/>
            <person name="Gollnow K."/>
            <person name="Smits M."/>
            <person name="Meyer K."/>
            <person name="Brinkhoff T."/>
            <person name="Simon M."/>
            <person name="Daniel R."/>
        </authorList>
    </citation>
    <scope>NUCLEOTIDE SEQUENCE [LARGE SCALE GENOMIC DNA]</scope>
    <source>
        <strain evidence="3 4">238</strain>
    </source>
</reference>
<evidence type="ECO:0000313" key="3">
    <source>
        <dbReference type="EMBL" id="AGI71404.1"/>
    </source>
</evidence>
<dbReference type="PANTHER" id="PTHR43586:SF21">
    <property type="entry name" value="PYRIDOXAL PHOSPHATE (PLP)-DEPENDENT ASPARTATE AMINOTRANSFERASE SUPERFAMILY"/>
    <property type="match status" value="1"/>
</dbReference>
<accession>M9RFN7</accession>
<dbReference type="InterPro" id="IPR015421">
    <property type="entry name" value="PyrdxlP-dep_Trfase_major"/>
</dbReference>
<dbReference type="EMBL" id="CP003742">
    <property type="protein sequence ID" value="AGI71404.1"/>
    <property type="molecule type" value="Genomic_DNA"/>
</dbReference>
<protein>
    <submittedName>
        <fullName evidence="3">Putative cysteine desulfurase</fullName>
    </submittedName>
</protein>
<dbReference type="AlphaFoldDB" id="M9RFN7"/>
<evidence type="ECO:0000256" key="1">
    <source>
        <dbReference type="ARBA" id="ARBA00022898"/>
    </source>
</evidence>
<feature type="domain" description="Aminotransferase class V" evidence="2">
    <location>
        <begin position="26"/>
        <end position="404"/>
    </location>
</feature>
<dbReference type="eggNOG" id="COG0520">
    <property type="taxonomic scope" value="Bacteria"/>
</dbReference>
<gene>
    <name evidence="3" type="ORF">OA238_c12340</name>
</gene>
<dbReference type="STRING" id="391616.OA238_c12340"/>
<dbReference type="RefSeq" id="WP_015494610.1">
    <property type="nucleotide sequence ID" value="NC_020908.1"/>
</dbReference>
<dbReference type="InterPro" id="IPR011340">
    <property type="entry name" value="Cys_dSase-rel"/>
</dbReference>
<keyword evidence="1" id="KW-0663">Pyridoxal phosphate</keyword>
<organism evidence="3 4">
    <name type="scientific">Octadecabacter arcticus 238</name>
    <dbReference type="NCBI Taxonomy" id="391616"/>
    <lineage>
        <taxon>Bacteria</taxon>
        <taxon>Pseudomonadati</taxon>
        <taxon>Pseudomonadota</taxon>
        <taxon>Alphaproteobacteria</taxon>
        <taxon>Rhodobacterales</taxon>
        <taxon>Roseobacteraceae</taxon>
        <taxon>Octadecabacter</taxon>
    </lineage>
</organism>
<dbReference type="Gene3D" id="3.40.640.10">
    <property type="entry name" value="Type I PLP-dependent aspartate aminotransferase-like (Major domain)"/>
    <property type="match status" value="1"/>
</dbReference>
<dbReference type="OrthoDB" id="7592443at2"/>
<dbReference type="InterPro" id="IPR015424">
    <property type="entry name" value="PyrdxlP-dep_Trfase"/>
</dbReference>
<dbReference type="NCBIfam" id="TIGR01976">
    <property type="entry name" value="am_tr_V_VC1184"/>
    <property type="match status" value="1"/>
</dbReference>
<sequence>MAFPIDDVRAMFPSLAQTDDGAARCYLDNPAGTQVSKLVIDAVSDYFIHHNSNAGGAFVTSRQTDRIWAGAHDDMALMLGAASSSEVVIGQSMTSLTFHLSRCICHDFQPGDQIVITRMEHEGNVGPWLEIAKDKGLEIRWVDFNRETWQVEPEDLAAQLSDRTRLVALNYASNMTGSINDIEALTKVAKDAGALVFVDAVQLTPHHLVDVQALGCDFLACSSYKFFGPHMGIVWGRHDLLNTIYPYKGRCVSNASPDRHEMGTPQYELLAGLSATVRYFESLGGMLGGTGSRRDLIAQAYSASRQYEEPLTDTLIAGLQDIPGITIYGITNPNRIGERVPTVSIRHASVAPQLIAEALGAAGIHVWHGHNYAYEPARALGLPLDEGVVRIGIAHYNTQAEIERALQEIHKAVTKTGLIRHW</sequence>
<dbReference type="InterPro" id="IPR000192">
    <property type="entry name" value="Aminotrans_V_dom"/>
</dbReference>
<keyword evidence="4" id="KW-1185">Reference proteome</keyword>
<dbReference type="InterPro" id="IPR015422">
    <property type="entry name" value="PyrdxlP-dep_Trfase_small"/>
</dbReference>
<dbReference type="Proteomes" id="UP000004688">
    <property type="component" value="Chromosome"/>
</dbReference>
<dbReference type="HOGENOM" id="CLU_003433_2_2_5"/>
<dbReference type="SUPFAM" id="SSF53383">
    <property type="entry name" value="PLP-dependent transferases"/>
    <property type="match status" value="1"/>
</dbReference>
<dbReference type="KEGG" id="oar:OA238_c12340"/>